<keyword evidence="3" id="KW-0731">Sigma factor</keyword>
<sequence length="178" mass="20747">MDELILIKQCQKGDKSAFQALISFYYPFVSKYLLKLTGDEYLSEDLTQETFLRLIRFIDHYDINGKASFSTYIMTIAKRLYIDHLRKNKQIFTDFTELEIDSGEDMEQAVIKSMEIDEAIKRLNSLPQDQAIAIKMKYLEQKTLEEIARQLDIQPKTIKSRIHNGIVKIRQTLIGGES</sequence>
<name>A9KJR1_LACP7</name>
<dbReference type="InterPro" id="IPR036388">
    <property type="entry name" value="WH-like_DNA-bd_sf"/>
</dbReference>
<evidence type="ECO:0000259" key="6">
    <source>
        <dbReference type="Pfam" id="PF04542"/>
    </source>
</evidence>
<dbReference type="eggNOG" id="COG1595">
    <property type="taxonomic scope" value="Bacteria"/>
</dbReference>
<dbReference type="NCBIfam" id="TIGR02937">
    <property type="entry name" value="sigma70-ECF"/>
    <property type="match status" value="1"/>
</dbReference>
<organism evidence="8 9">
    <name type="scientific">Lachnoclostridium phytofermentans (strain ATCC 700394 / DSM 18823 / ISDg)</name>
    <name type="common">Clostridium phytofermentans</name>
    <dbReference type="NCBI Taxonomy" id="357809"/>
    <lineage>
        <taxon>Bacteria</taxon>
        <taxon>Bacillati</taxon>
        <taxon>Bacillota</taxon>
        <taxon>Clostridia</taxon>
        <taxon>Lachnospirales</taxon>
        <taxon>Lachnospiraceae</taxon>
    </lineage>
</organism>
<evidence type="ECO:0000256" key="5">
    <source>
        <dbReference type="ARBA" id="ARBA00023163"/>
    </source>
</evidence>
<feature type="domain" description="RNA polymerase sigma-70 region 2" evidence="6">
    <location>
        <begin position="22"/>
        <end position="89"/>
    </location>
</feature>
<dbReference type="InterPro" id="IPR013324">
    <property type="entry name" value="RNA_pol_sigma_r3/r4-like"/>
</dbReference>
<evidence type="ECO:0000313" key="8">
    <source>
        <dbReference type="EMBL" id="ABX41066.1"/>
    </source>
</evidence>
<feature type="domain" description="RNA polymerase sigma factor 70 region 4 type 2" evidence="7">
    <location>
        <begin position="119"/>
        <end position="168"/>
    </location>
</feature>
<keyword evidence="5" id="KW-0804">Transcription</keyword>
<dbReference type="EMBL" id="CP000885">
    <property type="protein sequence ID" value="ABX41066.1"/>
    <property type="molecule type" value="Genomic_DNA"/>
</dbReference>
<gene>
    <name evidence="8" type="ordered locus">Cphy_0679</name>
</gene>
<dbReference type="PANTHER" id="PTHR43133:SF8">
    <property type="entry name" value="RNA POLYMERASE SIGMA FACTOR HI_1459-RELATED"/>
    <property type="match status" value="1"/>
</dbReference>
<dbReference type="Pfam" id="PF08281">
    <property type="entry name" value="Sigma70_r4_2"/>
    <property type="match status" value="1"/>
</dbReference>
<dbReference type="InterPro" id="IPR014284">
    <property type="entry name" value="RNA_pol_sigma-70_dom"/>
</dbReference>
<dbReference type="OrthoDB" id="1692185at2"/>
<dbReference type="InterPro" id="IPR013325">
    <property type="entry name" value="RNA_pol_sigma_r2"/>
</dbReference>
<dbReference type="Gene3D" id="1.10.1740.10">
    <property type="match status" value="1"/>
</dbReference>
<keyword evidence="9" id="KW-1185">Reference proteome</keyword>
<dbReference type="SUPFAM" id="SSF88946">
    <property type="entry name" value="Sigma2 domain of RNA polymerase sigma factors"/>
    <property type="match status" value="1"/>
</dbReference>
<dbReference type="SUPFAM" id="SSF88659">
    <property type="entry name" value="Sigma3 and sigma4 domains of RNA polymerase sigma factors"/>
    <property type="match status" value="1"/>
</dbReference>
<evidence type="ECO:0000313" key="9">
    <source>
        <dbReference type="Proteomes" id="UP000000370"/>
    </source>
</evidence>
<evidence type="ECO:0000259" key="7">
    <source>
        <dbReference type="Pfam" id="PF08281"/>
    </source>
</evidence>
<dbReference type="AlphaFoldDB" id="A9KJR1"/>
<dbReference type="KEGG" id="cpy:Cphy_0679"/>
<dbReference type="GO" id="GO:0016987">
    <property type="term" value="F:sigma factor activity"/>
    <property type="evidence" value="ECO:0007669"/>
    <property type="project" value="UniProtKB-KW"/>
</dbReference>
<evidence type="ECO:0000256" key="3">
    <source>
        <dbReference type="ARBA" id="ARBA00023082"/>
    </source>
</evidence>
<dbReference type="GO" id="GO:0003677">
    <property type="term" value="F:DNA binding"/>
    <property type="evidence" value="ECO:0007669"/>
    <property type="project" value="UniProtKB-KW"/>
</dbReference>
<dbReference type="STRING" id="357809.Cphy_0679"/>
<dbReference type="InterPro" id="IPR013249">
    <property type="entry name" value="RNA_pol_sigma70_r4_t2"/>
</dbReference>
<protein>
    <submittedName>
        <fullName evidence="8">RNA polymerase, sigma-24 subunit, ECF subfamily</fullName>
    </submittedName>
</protein>
<dbReference type="GO" id="GO:0006352">
    <property type="term" value="P:DNA-templated transcription initiation"/>
    <property type="evidence" value="ECO:0007669"/>
    <property type="project" value="InterPro"/>
</dbReference>
<dbReference type="PANTHER" id="PTHR43133">
    <property type="entry name" value="RNA POLYMERASE ECF-TYPE SIGMA FACTO"/>
    <property type="match status" value="1"/>
</dbReference>
<evidence type="ECO:0000256" key="4">
    <source>
        <dbReference type="ARBA" id="ARBA00023125"/>
    </source>
</evidence>
<evidence type="ECO:0000256" key="2">
    <source>
        <dbReference type="ARBA" id="ARBA00023015"/>
    </source>
</evidence>
<dbReference type="CDD" id="cd06171">
    <property type="entry name" value="Sigma70_r4"/>
    <property type="match status" value="1"/>
</dbReference>
<evidence type="ECO:0000256" key="1">
    <source>
        <dbReference type="ARBA" id="ARBA00010641"/>
    </source>
</evidence>
<reference evidence="9" key="1">
    <citation type="submission" date="2007-11" db="EMBL/GenBank/DDBJ databases">
        <title>Complete genome sequence of Clostridium phytofermentans ISDg.</title>
        <authorList>
            <person name="Leschine S.B."/>
            <person name="Warnick T.A."/>
            <person name="Blanchard J.L."/>
            <person name="Schnell D.J."/>
            <person name="Petit E.L."/>
            <person name="LaTouf W.G."/>
            <person name="Copeland A."/>
            <person name="Lucas S."/>
            <person name="Lapidus A."/>
            <person name="Barry K."/>
            <person name="Glavina del Rio T."/>
            <person name="Dalin E."/>
            <person name="Tice H."/>
            <person name="Pitluck S."/>
            <person name="Kiss H."/>
            <person name="Brettin T."/>
            <person name="Bruce D."/>
            <person name="Detter J.C."/>
            <person name="Han C."/>
            <person name="Kuske C."/>
            <person name="Schmutz J."/>
            <person name="Larimer F."/>
            <person name="Land M."/>
            <person name="Hauser L."/>
            <person name="Kyrpides N."/>
            <person name="Kim E.A."/>
            <person name="Richardson P."/>
        </authorList>
    </citation>
    <scope>NUCLEOTIDE SEQUENCE [LARGE SCALE GENOMIC DNA]</scope>
    <source>
        <strain evidence="9">ATCC 700394 / DSM 18823 / ISDg</strain>
    </source>
</reference>
<accession>A9KJR1</accession>
<dbReference type="InterPro" id="IPR039425">
    <property type="entry name" value="RNA_pol_sigma-70-like"/>
</dbReference>
<keyword evidence="2" id="KW-0805">Transcription regulation</keyword>
<proteinExistence type="inferred from homology"/>
<keyword evidence="4" id="KW-0238">DNA-binding</keyword>
<dbReference type="InterPro" id="IPR007627">
    <property type="entry name" value="RNA_pol_sigma70_r2"/>
</dbReference>
<comment type="similarity">
    <text evidence="1">Belongs to the sigma-70 factor family. ECF subfamily.</text>
</comment>
<dbReference type="HOGENOM" id="CLU_047691_3_4_9"/>
<dbReference type="Pfam" id="PF04542">
    <property type="entry name" value="Sigma70_r2"/>
    <property type="match status" value="1"/>
</dbReference>
<dbReference type="RefSeq" id="WP_012198709.1">
    <property type="nucleotide sequence ID" value="NC_010001.1"/>
</dbReference>
<dbReference type="Proteomes" id="UP000000370">
    <property type="component" value="Chromosome"/>
</dbReference>
<dbReference type="Gene3D" id="1.10.10.10">
    <property type="entry name" value="Winged helix-like DNA-binding domain superfamily/Winged helix DNA-binding domain"/>
    <property type="match status" value="1"/>
</dbReference>